<sequence>MGVTPWILESPLEVRFSLGATVRGISQPASKGTGQAEACPRTAAITDGHKNSAVNMGALMRLG</sequence>
<gene>
    <name evidence="1" type="ORF">CPA45_13335</name>
</gene>
<comment type="caution">
    <text evidence="1">The sequence shown here is derived from an EMBL/GenBank/DDBJ whole genome shotgun (WGS) entry which is preliminary data.</text>
</comment>
<dbReference type="EMBL" id="NWUX01000011">
    <property type="protein sequence ID" value="PCF95277.1"/>
    <property type="molecule type" value="Genomic_DNA"/>
</dbReference>
<name>A0A2A4HLG3_9GAMM</name>
<evidence type="ECO:0000313" key="2">
    <source>
        <dbReference type="Proteomes" id="UP000218677"/>
    </source>
</evidence>
<reference evidence="2" key="1">
    <citation type="submission" date="2017-09" db="EMBL/GenBank/DDBJ databases">
        <authorList>
            <person name="Cho G.-S."/>
            <person name="Oguntoyinbo F.A."/>
            <person name="Cnockaert M."/>
            <person name="Kabisch J."/>
            <person name="Neve H."/>
            <person name="Bockelmann W."/>
            <person name="Wenning M."/>
            <person name="Franz C.M."/>
            <person name="Vandamme P."/>
        </authorList>
    </citation>
    <scope>NUCLEOTIDE SEQUENCE [LARGE SCALE GENOMIC DNA]</scope>
    <source>
        <strain evidence="2">MBT G8648</strain>
    </source>
</reference>
<dbReference type="Proteomes" id="UP000218677">
    <property type="component" value="Unassembled WGS sequence"/>
</dbReference>
<protein>
    <submittedName>
        <fullName evidence="1">Uncharacterized protein</fullName>
    </submittedName>
</protein>
<accession>A0A2A4HLG3</accession>
<keyword evidence="2" id="KW-1185">Reference proteome</keyword>
<organism evidence="1 2">
    <name type="scientific">Vreelandella nigrificans</name>
    <dbReference type="NCBI Taxonomy" id="2042704"/>
    <lineage>
        <taxon>Bacteria</taxon>
        <taxon>Pseudomonadati</taxon>
        <taxon>Pseudomonadota</taxon>
        <taxon>Gammaproteobacteria</taxon>
        <taxon>Oceanospirillales</taxon>
        <taxon>Halomonadaceae</taxon>
        <taxon>Vreelandella</taxon>
    </lineage>
</organism>
<proteinExistence type="predicted"/>
<evidence type="ECO:0000313" key="1">
    <source>
        <dbReference type="EMBL" id="PCF95277.1"/>
    </source>
</evidence>
<dbReference type="AlphaFoldDB" id="A0A2A4HLG3"/>